<feature type="region of interest" description="Disordered" evidence="1">
    <location>
        <begin position="49"/>
        <end position="78"/>
    </location>
</feature>
<dbReference type="EMBL" id="RZGK01000007">
    <property type="protein sequence ID" value="KAF9697505.1"/>
    <property type="molecule type" value="Genomic_DNA"/>
</dbReference>
<comment type="caution">
    <text evidence="2">The sequence shown here is derived from an EMBL/GenBank/DDBJ whole genome shotgun (WGS) entry which is preliminary data.</text>
</comment>
<evidence type="ECO:0000313" key="2">
    <source>
        <dbReference type="EMBL" id="KAF9697505.1"/>
    </source>
</evidence>
<organism evidence="2 3">
    <name type="scientific">Ascochyta lentis</name>
    <dbReference type="NCBI Taxonomy" id="205686"/>
    <lineage>
        <taxon>Eukaryota</taxon>
        <taxon>Fungi</taxon>
        <taxon>Dikarya</taxon>
        <taxon>Ascomycota</taxon>
        <taxon>Pezizomycotina</taxon>
        <taxon>Dothideomycetes</taxon>
        <taxon>Pleosporomycetidae</taxon>
        <taxon>Pleosporales</taxon>
        <taxon>Pleosporineae</taxon>
        <taxon>Didymellaceae</taxon>
        <taxon>Ascochyta</taxon>
    </lineage>
</organism>
<evidence type="ECO:0000256" key="1">
    <source>
        <dbReference type="SAM" id="MobiDB-lite"/>
    </source>
</evidence>
<feature type="compositionally biased region" description="Basic and acidic residues" evidence="1">
    <location>
        <begin position="52"/>
        <end position="75"/>
    </location>
</feature>
<sequence length="88" mass="10201">MRVCRVAHFDYEKERKIMDEKLLIGMPSCLTAPPASASRPRHRQYMALRAGRVKDEDKDEEVKDEGNKDEDKTDGPKMVVVLRMKPKK</sequence>
<reference evidence="2" key="2">
    <citation type="submission" date="2020-09" db="EMBL/GenBank/DDBJ databases">
        <title>Reference genome assembly for Australian Ascochyta lentis isolate Al4.</title>
        <authorList>
            <person name="Lee R.C."/>
            <person name="Farfan-Caceres L.M."/>
            <person name="Debler J.W."/>
            <person name="Williams A.H."/>
            <person name="Henares B.M."/>
        </authorList>
    </citation>
    <scope>NUCLEOTIDE SEQUENCE</scope>
    <source>
        <strain evidence="2">Al4</strain>
    </source>
</reference>
<reference evidence="2" key="1">
    <citation type="submission" date="2018-12" db="EMBL/GenBank/DDBJ databases">
        <authorList>
            <person name="Syme R.A."/>
            <person name="Farfan-Caceres L."/>
            <person name="Lichtenzveig J."/>
        </authorList>
    </citation>
    <scope>NUCLEOTIDE SEQUENCE</scope>
    <source>
        <strain evidence="2">Al4</strain>
    </source>
</reference>
<evidence type="ECO:0000313" key="3">
    <source>
        <dbReference type="Proteomes" id="UP000651452"/>
    </source>
</evidence>
<dbReference type="AlphaFoldDB" id="A0A8H7J6J1"/>
<dbReference type="Proteomes" id="UP000651452">
    <property type="component" value="Unassembled WGS sequence"/>
</dbReference>
<keyword evidence="3" id="KW-1185">Reference proteome</keyword>
<gene>
    <name evidence="2" type="ORF">EKO04_004425</name>
</gene>
<protein>
    <submittedName>
        <fullName evidence="2">Uncharacterized protein</fullName>
    </submittedName>
</protein>
<name>A0A8H7J6J1_9PLEO</name>
<accession>A0A8H7J6J1</accession>
<proteinExistence type="predicted"/>